<dbReference type="InterPro" id="IPR019793">
    <property type="entry name" value="Peroxidases_heam-ligand_BS"/>
</dbReference>
<evidence type="ECO:0000259" key="14">
    <source>
        <dbReference type="PROSITE" id="PS50873"/>
    </source>
</evidence>
<dbReference type="InterPro" id="IPR019794">
    <property type="entry name" value="Peroxidases_AS"/>
</dbReference>
<comment type="catalytic activity">
    <reaction evidence="12">
        <text>2 Fe(II)-[cytochrome c] + H2O2 + 2 H(+) = 2 Fe(III)-[cytochrome c] + 2 H2O</text>
        <dbReference type="Rhea" id="RHEA:16581"/>
        <dbReference type="Rhea" id="RHEA-COMP:10350"/>
        <dbReference type="Rhea" id="RHEA-COMP:14399"/>
        <dbReference type="ChEBI" id="CHEBI:15377"/>
        <dbReference type="ChEBI" id="CHEBI:15378"/>
        <dbReference type="ChEBI" id="CHEBI:16240"/>
        <dbReference type="ChEBI" id="CHEBI:29033"/>
        <dbReference type="ChEBI" id="CHEBI:29034"/>
        <dbReference type="EC" id="1.11.1.5"/>
    </reaction>
</comment>
<evidence type="ECO:0000256" key="1">
    <source>
        <dbReference type="ARBA" id="ARBA00003917"/>
    </source>
</evidence>
<dbReference type="GO" id="GO:0046872">
    <property type="term" value="F:metal ion binding"/>
    <property type="evidence" value="ECO:0007669"/>
    <property type="project" value="UniProtKB-UniRule"/>
</dbReference>
<protein>
    <recommendedName>
        <fullName evidence="13">Peroxidase</fullName>
        <ecNumber evidence="13">1.11.1.-</ecNumber>
    </recommendedName>
</protein>
<keyword evidence="9 13" id="KW-0560">Oxidoreductase</keyword>
<evidence type="ECO:0000256" key="11">
    <source>
        <dbReference type="ARBA" id="ARBA00023128"/>
    </source>
</evidence>
<dbReference type="Gene3D" id="1.10.420.10">
    <property type="entry name" value="Peroxidase, domain 2"/>
    <property type="match status" value="1"/>
</dbReference>
<evidence type="ECO:0000256" key="13">
    <source>
        <dbReference type="RuleBase" id="RU363051"/>
    </source>
</evidence>
<dbReference type="GO" id="GO:0042744">
    <property type="term" value="P:hydrogen peroxide catabolic process"/>
    <property type="evidence" value="ECO:0007669"/>
    <property type="project" value="TreeGrafter"/>
</dbReference>
<dbReference type="PANTHER" id="PTHR31356:SF58">
    <property type="entry name" value="CYTOCHROME C PEROXIDASE, MITOCHONDRIAL"/>
    <property type="match status" value="1"/>
</dbReference>
<gene>
    <name evidence="15" type="ORF">DM01DRAFT_1400981</name>
</gene>
<keyword evidence="10" id="KW-0408">Iron</keyword>
<dbReference type="Proteomes" id="UP000242146">
    <property type="component" value="Unassembled WGS sequence"/>
</dbReference>
<evidence type="ECO:0000256" key="2">
    <source>
        <dbReference type="ARBA" id="ARBA00004305"/>
    </source>
</evidence>
<evidence type="ECO:0000256" key="10">
    <source>
        <dbReference type="ARBA" id="ARBA00023004"/>
    </source>
</evidence>
<organism evidence="15 16">
    <name type="scientific">Hesseltinella vesiculosa</name>
    <dbReference type="NCBI Taxonomy" id="101127"/>
    <lineage>
        <taxon>Eukaryota</taxon>
        <taxon>Fungi</taxon>
        <taxon>Fungi incertae sedis</taxon>
        <taxon>Mucoromycota</taxon>
        <taxon>Mucoromycotina</taxon>
        <taxon>Mucoromycetes</taxon>
        <taxon>Mucorales</taxon>
        <taxon>Cunninghamellaceae</taxon>
        <taxon>Hesseltinella</taxon>
    </lineage>
</organism>
<dbReference type="AlphaFoldDB" id="A0A1X2GNS0"/>
<keyword evidence="7" id="KW-0479">Metal-binding</keyword>
<dbReference type="InterPro" id="IPR002207">
    <property type="entry name" value="Peroxidase_I"/>
</dbReference>
<keyword evidence="11" id="KW-0496">Mitochondrion</keyword>
<feature type="chain" id="PRO_5011822732" description="Peroxidase" evidence="13">
    <location>
        <begin position="21"/>
        <end position="298"/>
    </location>
</feature>
<dbReference type="SUPFAM" id="SSF48113">
    <property type="entry name" value="Heme-dependent peroxidases"/>
    <property type="match status" value="1"/>
</dbReference>
<dbReference type="Gene3D" id="1.10.520.10">
    <property type="match status" value="1"/>
</dbReference>
<evidence type="ECO:0000256" key="7">
    <source>
        <dbReference type="ARBA" id="ARBA00022723"/>
    </source>
</evidence>
<evidence type="ECO:0000256" key="3">
    <source>
        <dbReference type="ARBA" id="ARBA00004569"/>
    </source>
</evidence>
<dbReference type="PROSITE" id="PS50873">
    <property type="entry name" value="PEROXIDASE_4"/>
    <property type="match status" value="1"/>
</dbReference>
<comment type="caution">
    <text evidence="15">The sequence shown here is derived from an EMBL/GenBank/DDBJ whole genome shotgun (WGS) entry which is preliminary data.</text>
</comment>
<dbReference type="PRINTS" id="PR00458">
    <property type="entry name" value="PEROXIDASE"/>
</dbReference>
<dbReference type="InterPro" id="IPR010255">
    <property type="entry name" value="Haem_peroxidase_sf"/>
</dbReference>
<reference evidence="15 16" key="1">
    <citation type="submission" date="2016-07" db="EMBL/GenBank/DDBJ databases">
        <title>Pervasive Adenine N6-methylation of Active Genes in Fungi.</title>
        <authorList>
            <consortium name="DOE Joint Genome Institute"/>
            <person name="Mondo S.J."/>
            <person name="Dannebaum R.O."/>
            <person name="Kuo R.C."/>
            <person name="Labutti K."/>
            <person name="Haridas S."/>
            <person name="Kuo A."/>
            <person name="Salamov A."/>
            <person name="Ahrendt S.R."/>
            <person name="Lipzen A."/>
            <person name="Sullivan W."/>
            <person name="Andreopoulos W.B."/>
            <person name="Clum A."/>
            <person name="Lindquist E."/>
            <person name="Daum C."/>
            <person name="Ramamoorthy G.K."/>
            <person name="Gryganskyi A."/>
            <person name="Culley D."/>
            <person name="Magnuson J.K."/>
            <person name="James T.Y."/>
            <person name="O'Malley M.A."/>
            <person name="Stajich J.E."/>
            <person name="Spatafora J.W."/>
            <person name="Visel A."/>
            <person name="Grigoriev I.V."/>
        </authorList>
    </citation>
    <scope>NUCLEOTIDE SEQUENCE [LARGE SCALE GENOMIC DNA]</scope>
    <source>
        <strain evidence="15 16">NRRL 3301</strain>
    </source>
</reference>
<comment type="function">
    <text evidence="1">Destroys radicals which are normally produced within the cells and which are toxic to biological systems.</text>
</comment>
<accession>A0A1X2GNS0</accession>
<keyword evidence="8" id="KW-0809">Transit peptide</keyword>
<dbReference type="InterPro" id="IPR044831">
    <property type="entry name" value="Ccp1-like"/>
</dbReference>
<dbReference type="PROSITE" id="PS00436">
    <property type="entry name" value="PEROXIDASE_2"/>
    <property type="match status" value="1"/>
</dbReference>
<dbReference type="GO" id="GO:0005758">
    <property type="term" value="C:mitochondrial intermembrane space"/>
    <property type="evidence" value="ECO:0007669"/>
    <property type="project" value="UniProtKB-SubCell"/>
</dbReference>
<comment type="similarity">
    <text evidence="4">Belongs to the peroxidase family. Cytochrome c peroxidase subfamily.</text>
</comment>
<dbReference type="InterPro" id="IPR002016">
    <property type="entry name" value="Haem_peroxidase"/>
</dbReference>
<feature type="signal peptide" evidence="13">
    <location>
        <begin position="1"/>
        <end position="20"/>
    </location>
</feature>
<dbReference type="GO" id="GO:0020037">
    <property type="term" value="F:heme binding"/>
    <property type="evidence" value="ECO:0007669"/>
    <property type="project" value="UniProtKB-UniRule"/>
</dbReference>
<keyword evidence="6" id="KW-0349">Heme</keyword>
<evidence type="ECO:0000256" key="6">
    <source>
        <dbReference type="ARBA" id="ARBA00022617"/>
    </source>
</evidence>
<dbReference type="Pfam" id="PF00141">
    <property type="entry name" value="peroxidase"/>
    <property type="match status" value="1"/>
</dbReference>
<evidence type="ECO:0000256" key="4">
    <source>
        <dbReference type="ARBA" id="ARBA00005997"/>
    </source>
</evidence>
<evidence type="ECO:0000313" key="16">
    <source>
        <dbReference type="Proteomes" id="UP000242146"/>
    </source>
</evidence>
<evidence type="ECO:0000256" key="9">
    <source>
        <dbReference type="ARBA" id="ARBA00023002"/>
    </source>
</evidence>
<comment type="subcellular location">
    <subcellularLocation>
        <location evidence="3">Mitochondrion intermembrane space</location>
    </subcellularLocation>
    <subcellularLocation>
        <location evidence="2">Mitochondrion matrix</location>
    </subcellularLocation>
</comment>
<evidence type="ECO:0000256" key="5">
    <source>
        <dbReference type="ARBA" id="ARBA00022559"/>
    </source>
</evidence>
<dbReference type="EC" id="1.11.1.-" evidence="13"/>
<proteinExistence type="inferred from homology"/>
<dbReference type="GO" id="GO:0005759">
    <property type="term" value="C:mitochondrial matrix"/>
    <property type="evidence" value="ECO:0007669"/>
    <property type="project" value="UniProtKB-SubCell"/>
</dbReference>
<dbReference type="STRING" id="101127.A0A1X2GNS0"/>
<dbReference type="GO" id="GO:0034599">
    <property type="term" value="P:cellular response to oxidative stress"/>
    <property type="evidence" value="ECO:0007669"/>
    <property type="project" value="InterPro"/>
</dbReference>
<keyword evidence="16" id="KW-1185">Reference proteome</keyword>
<dbReference type="FunFam" id="1.10.520.10:FF:000005">
    <property type="entry name" value="Cytochrome c peroxidase"/>
    <property type="match status" value="1"/>
</dbReference>
<sequence length="298" mass="33520">MTTLLGTLSLYYSNLQVVQAEAQKTVDYQQVYNDIANLLDRDSDYDDGSYGPLFLRLAWHTSGTFSDKEKDGGSRFGTMRFDKEISRGSNLGLDIARDLLEKEVQAKHPGISTGDLYTLAGVVAVQELGGPDIPWRPGRVDGGQDKLVPDGRLPDADQGSAHVRDVFYRMKFDDEEIAALIGGHALGRCHLDRLGYDGPWTDARTVFDNSYYTTLLERTWVPKTVSSGKHQFESGTLMMLPAEIDMLKDAKFKKFYEVFAKDQDKFFKVFSKALVKLLENGVPFTGKEKVYVFKRVNE</sequence>
<name>A0A1X2GNS0_9FUNG</name>
<evidence type="ECO:0000313" key="15">
    <source>
        <dbReference type="EMBL" id="ORX57996.1"/>
    </source>
</evidence>
<evidence type="ECO:0000256" key="8">
    <source>
        <dbReference type="ARBA" id="ARBA00022946"/>
    </source>
</evidence>
<keyword evidence="5 13" id="KW-0575">Peroxidase</keyword>
<dbReference type="GO" id="GO:0000302">
    <property type="term" value="P:response to reactive oxygen species"/>
    <property type="evidence" value="ECO:0007669"/>
    <property type="project" value="TreeGrafter"/>
</dbReference>
<keyword evidence="13" id="KW-0732">Signal</keyword>
<evidence type="ECO:0000256" key="12">
    <source>
        <dbReference type="ARBA" id="ARBA00049265"/>
    </source>
</evidence>
<dbReference type="OrthoDB" id="2859658at2759"/>
<dbReference type="PROSITE" id="PS00435">
    <property type="entry name" value="PEROXIDASE_1"/>
    <property type="match status" value="1"/>
</dbReference>
<dbReference type="PRINTS" id="PR00459">
    <property type="entry name" value="ASPEROXIDASE"/>
</dbReference>
<feature type="domain" description="Plant heme peroxidase family profile" evidence="14">
    <location>
        <begin position="34"/>
        <end position="298"/>
    </location>
</feature>
<dbReference type="EMBL" id="MCGT01000007">
    <property type="protein sequence ID" value="ORX57996.1"/>
    <property type="molecule type" value="Genomic_DNA"/>
</dbReference>
<dbReference type="GO" id="GO:0004130">
    <property type="term" value="F:cytochrome-c peroxidase activity"/>
    <property type="evidence" value="ECO:0007669"/>
    <property type="project" value="UniProtKB-EC"/>
</dbReference>
<dbReference type="PANTHER" id="PTHR31356">
    <property type="entry name" value="THYLAKOID LUMENAL 29 KDA PROTEIN, CHLOROPLASTIC-RELATED"/>
    <property type="match status" value="1"/>
</dbReference>